<evidence type="ECO:0000313" key="3">
    <source>
        <dbReference type="EMBL" id="GAA1863565.1"/>
    </source>
</evidence>
<sequence>MLRAQHGNKEGVGPVDEPELETAKFYTRARRIPMLVGKMPSGGRIWGGPYTITQIGAGFLVGFVLWQTAPLWARLGGFMDVVVAAGIVIGTVWITGKIPSTGRNPATWVMDALNLTSSPGRLSGGRLAVARPRAVSHRVMVLLPDGDPAARAERTRGWSGADLVPVDDVDRREVATGTGEVPLPPLTPTDLVRPDDRDTASLTGVGELLAGKLRRKDG</sequence>
<feature type="transmembrane region" description="Helical" evidence="2">
    <location>
        <begin position="72"/>
        <end position="94"/>
    </location>
</feature>
<keyword evidence="2" id="KW-0472">Membrane</keyword>
<keyword evidence="2" id="KW-0812">Transmembrane</keyword>
<evidence type="ECO:0008006" key="5">
    <source>
        <dbReference type="Google" id="ProtNLM"/>
    </source>
</evidence>
<keyword evidence="4" id="KW-1185">Reference proteome</keyword>
<comment type="caution">
    <text evidence="3">The sequence shown here is derived from an EMBL/GenBank/DDBJ whole genome shotgun (WGS) entry which is preliminary data.</text>
</comment>
<keyword evidence="2" id="KW-1133">Transmembrane helix</keyword>
<proteinExistence type="predicted"/>
<protein>
    <recommendedName>
        <fullName evidence="5">PH domain-containing protein</fullName>
    </recommendedName>
</protein>
<organism evidence="3 4">
    <name type="scientific">Myceligenerans crystallogenes</name>
    <dbReference type="NCBI Taxonomy" id="316335"/>
    <lineage>
        <taxon>Bacteria</taxon>
        <taxon>Bacillati</taxon>
        <taxon>Actinomycetota</taxon>
        <taxon>Actinomycetes</taxon>
        <taxon>Micrococcales</taxon>
        <taxon>Promicromonosporaceae</taxon>
        <taxon>Myceligenerans</taxon>
    </lineage>
</organism>
<reference evidence="3 4" key="1">
    <citation type="journal article" date="2019" name="Int. J. Syst. Evol. Microbiol.">
        <title>The Global Catalogue of Microorganisms (GCM) 10K type strain sequencing project: providing services to taxonomists for standard genome sequencing and annotation.</title>
        <authorList>
            <consortium name="The Broad Institute Genomics Platform"/>
            <consortium name="The Broad Institute Genome Sequencing Center for Infectious Disease"/>
            <person name="Wu L."/>
            <person name="Ma J."/>
        </authorList>
    </citation>
    <scope>NUCLEOTIDE SEQUENCE [LARGE SCALE GENOMIC DNA]</scope>
    <source>
        <strain evidence="3 4">JCM 14326</strain>
    </source>
</reference>
<dbReference type="Proteomes" id="UP001501094">
    <property type="component" value="Unassembled WGS sequence"/>
</dbReference>
<dbReference type="EMBL" id="BAAANL010000004">
    <property type="protein sequence ID" value="GAA1863565.1"/>
    <property type="molecule type" value="Genomic_DNA"/>
</dbReference>
<evidence type="ECO:0000256" key="2">
    <source>
        <dbReference type="SAM" id="Phobius"/>
    </source>
</evidence>
<evidence type="ECO:0000256" key="1">
    <source>
        <dbReference type="SAM" id="MobiDB-lite"/>
    </source>
</evidence>
<evidence type="ECO:0000313" key="4">
    <source>
        <dbReference type="Proteomes" id="UP001501094"/>
    </source>
</evidence>
<accession>A0ABN2NDQ6</accession>
<feature type="region of interest" description="Disordered" evidence="1">
    <location>
        <begin position="176"/>
        <end position="204"/>
    </location>
</feature>
<feature type="transmembrane region" description="Helical" evidence="2">
    <location>
        <begin position="45"/>
        <end position="66"/>
    </location>
</feature>
<gene>
    <name evidence="3" type="ORF">GCM10009751_21870</name>
</gene>
<name>A0ABN2NDQ6_9MICO</name>